<evidence type="ECO:0000256" key="1">
    <source>
        <dbReference type="SAM" id="MobiDB-lite"/>
    </source>
</evidence>
<gene>
    <name evidence="2" type="ORF">OZSIB_1654</name>
</gene>
<dbReference type="AlphaFoldDB" id="A0A367ZK92"/>
<evidence type="ECO:0000313" key="2">
    <source>
        <dbReference type="EMBL" id="RCK78277.1"/>
    </source>
</evidence>
<proteinExistence type="predicted"/>
<evidence type="ECO:0000313" key="3">
    <source>
        <dbReference type="Proteomes" id="UP000252355"/>
    </source>
</evidence>
<sequence>MMKRRHGLALPLVGGFAAFLALIVFAVMRLSSSEMRWTQQSALQKQAAMLAFSGINVAEMALAKGRWYQPPFRSPVDLNKDGVITRAEAEATSLISRPNFSEMEFTPEGGEGRVRIFFQEVPKRNVNLTGNLLYARFKLQTADLLDHIKVYSVGECRGERVMVYGKFIMSPSPLLNTPDIDLASSTSVPVSIYRVWVEPPQLVEEQIAQGYTPFKHGKIKAVNKSVGDRVGPNDTLFTIADNEPSHIAAGWLATQEANPKAAVHGKIISMTNPATGQPWKVGDTVDLPCEMAVIEEDANVGSDIPSQTLKRMVMILQIPNEFFADCDLEIGAAETYRVLNRIGSYTRGVAREFVMRSANKELFEAEVPRRFESAFPSVGSAGTAVSDARIIQVLDSIGPLPTTDYNKAGNTFILDMLRKWRPRGFDLTPDEAANIQNLASFALGVRETDPRETCKEIYSICQQFSEWKLVDSPPPPDRGPNSWRLFSVWKPKYPGPDGFPTQYPLRSTWEYFERTLARTIRETLYPNVPPGSNISPPYVFGPGMFKNPTEEFLNFRDFTGKYSPFGARADGGFSSFLANTPPDEFVRRLAILKNAAKRVTFTFMRWIPWQDWDYQDMIDDYLNGNPLTHNNVVGFAASNYWPWWGDPRQICADPSKFRWPPAKAVYGSETFGAKGWPDQLRHPKGDPKGAHIDPSTIRPTDLVQEVDVPYTYELKFKNGTGIRTRLDYLLDYFRKYFDEPELNPDAKRIRGANEQTDTPQVPGPPDLLGASYTGLSS</sequence>
<name>A0A367ZK92_9BACT</name>
<organism evidence="2 3">
    <name type="scientific">Candidatus Ozemobacter sibiricus</name>
    <dbReference type="NCBI Taxonomy" id="2268124"/>
    <lineage>
        <taxon>Bacteria</taxon>
        <taxon>Candidatus Ozemobacteria</taxon>
        <taxon>Candidatus Ozemobacterales</taxon>
        <taxon>Candidatus Ozemobacteraceae</taxon>
        <taxon>Candidatus Ozemobacter</taxon>
    </lineage>
</organism>
<accession>A0A367ZK92</accession>
<protein>
    <submittedName>
        <fullName evidence="2">Uncharacterized protein</fullName>
    </submittedName>
</protein>
<dbReference type="EMBL" id="QOQW01000025">
    <property type="protein sequence ID" value="RCK78277.1"/>
    <property type="molecule type" value="Genomic_DNA"/>
</dbReference>
<reference evidence="2 3" key="1">
    <citation type="submission" date="2018-05" db="EMBL/GenBank/DDBJ databases">
        <title>A metagenomic window into the 2 km-deep terrestrial subsurface aquifer revealed taxonomically and functionally diverse microbial community comprising novel uncultured bacterial lineages.</title>
        <authorList>
            <person name="Kadnikov V.V."/>
            <person name="Mardanov A.V."/>
            <person name="Beletsky A.V."/>
            <person name="Banks D."/>
            <person name="Pimenov N.V."/>
            <person name="Frank Y.A."/>
            <person name="Karnachuk O.V."/>
            <person name="Ravin N.V."/>
        </authorList>
    </citation>
    <scope>NUCLEOTIDE SEQUENCE [LARGE SCALE GENOMIC DNA]</scope>
    <source>
        <strain evidence="2">BY5</strain>
    </source>
</reference>
<feature type="region of interest" description="Disordered" evidence="1">
    <location>
        <begin position="744"/>
        <end position="777"/>
    </location>
</feature>
<dbReference type="Proteomes" id="UP000252355">
    <property type="component" value="Unassembled WGS sequence"/>
</dbReference>
<comment type="caution">
    <text evidence="2">The sequence shown here is derived from an EMBL/GenBank/DDBJ whole genome shotgun (WGS) entry which is preliminary data.</text>
</comment>